<protein>
    <submittedName>
        <fullName evidence="1">Uncharacterized protein</fullName>
    </submittedName>
</protein>
<dbReference type="Proteomes" id="UP001559025">
    <property type="component" value="Unassembled WGS sequence"/>
</dbReference>
<evidence type="ECO:0000313" key="1">
    <source>
        <dbReference type="EMBL" id="MEX4010521.1"/>
    </source>
</evidence>
<comment type="caution">
    <text evidence="1">The sequence shown here is derived from an EMBL/GenBank/DDBJ whole genome shotgun (WGS) entry which is preliminary data.</text>
</comment>
<gene>
    <name evidence="1" type="ORF">V1479_24750</name>
</gene>
<dbReference type="RefSeq" id="WP_368805193.1">
    <property type="nucleotide sequence ID" value="NZ_JAZHFV010000015.1"/>
</dbReference>
<organism evidence="1 2">
    <name type="scientific">Neoaquamicrobium sediminum</name>
    <dbReference type="NCBI Taxonomy" id="1849104"/>
    <lineage>
        <taxon>Bacteria</taxon>
        <taxon>Pseudomonadati</taxon>
        <taxon>Pseudomonadota</taxon>
        <taxon>Alphaproteobacteria</taxon>
        <taxon>Hyphomicrobiales</taxon>
        <taxon>Phyllobacteriaceae</taxon>
        <taxon>Neoaquamicrobium</taxon>
    </lineage>
</organism>
<dbReference type="EMBL" id="JAZHFV010000015">
    <property type="protein sequence ID" value="MEX4010521.1"/>
    <property type="molecule type" value="Genomic_DNA"/>
</dbReference>
<keyword evidence="2" id="KW-1185">Reference proteome</keyword>
<proteinExistence type="predicted"/>
<reference evidence="1 2" key="1">
    <citation type="submission" date="2024-01" db="EMBL/GenBank/DDBJ databases">
        <title>New evidence supports the origin of RcGTA from prophage.</title>
        <authorList>
            <person name="Xu Y."/>
            <person name="Liu B."/>
            <person name="Chen F."/>
        </authorList>
    </citation>
    <scope>NUCLEOTIDE SEQUENCE [LARGE SCALE GENOMIC DNA]</scope>
    <source>
        <strain evidence="1 2">CBW1107-2</strain>
    </source>
</reference>
<name>A0ABV3X0P7_9HYPH</name>
<accession>A0ABV3X0P7</accession>
<evidence type="ECO:0000313" key="2">
    <source>
        <dbReference type="Proteomes" id="UP001559025"/>
    </source>
</evidence>
<sequence>MRSHVRRTPSHLVQPFENMPSLVERLRRELSEARLDCGCQETANKMLDRVDAEDELVRRGAGLADARRMRDAIVIVLALLGELDELMPDEPDGSAFMEIADLFDDVSGFAAAGAQAARKAAGGGR</sequence>